<protein>
    <submittedName>
        <fullName evidence="8">CoA ester lyase</fullName>
    </submittedName>
</protein>
<evidence type="ECO:0000256" key="4">
    <source>
        <dbReference type="ARBA" id="ARBA00022842"/>
    </source>
</evidence>
<comment type="cofactor">
    <cofactor evidence="1">
        <name>Mg(2+)</name>
        <dbReference type="ChEBI" id="CHEBI:18420"/>
    </cofactor>
</comment>
<dbReference type="Proteomes" id="UP001055804">
    <property type="component" value="Unassembled WGS sequence"/>
</dbReference>
<dbReference type="Pfam" id="PF03328">
    <property type="entry name" value="HpcH_HpaI"/>
    <property type="match status" value="1"/>
</dbReference>
<evidence type="ECO:0000256" key="5">
    <source>
        <dbReference type="PIRSR" id="PIRSR015582-1"/>
    </source>
</evidence>
<feature type="domain" description="HpcH/HpaI aldolase/citrate lyase" evidence="7">
    <location>
        <begin position="21"/>
        <end position="236"/>
    </location>
</feature>
<dbReference type="GO" id="GO:0000287">
    <property type="term" value="F:magnesium ion binding"/>
    <property type="evidence" value="ECO:0007669"/>
    <property type="project" value="TreeGrafter"/>
</dbReference>
<feature type="binding site" evidence="6">
    <location>
        <position position="170"/>
    </location>
    <ligand>
        <name>Mg(2+)</name>
        <dbReference type="ChEBI" id="CHEBI:18420"/>
    </ligand>
</feature>
<dbReference type="InterPro" id="IPR011206">
    <property type="entry name" value="Citrate_lyase_beta/mcl1/mcl2"/>
</dbReference>
<name>A0A9J6PBU6_9PROT</name>
<dbReference type="PIRSF" id="PIRSF015582">
    <property type="entry name" value="Cit_lyase_B"/>
    <property type="match status" value="1"/>
</dbReference>
<organism evidence="8 9">
    <name type="scientific">Futiania mangrovi</name>
    <dbReference type="NCBI Taxonomy" id="2959716"/>
    <lineage>
        <taxon>Bacteria</taxon>
        <taxon>Pseudomonadati</taxon>
        <taxon>Pseudomonadota</taxon>
        <taxon>Alphaproteobacteria</taxon>
        <taxon>Futianiales</taxon>
        <taxon>Futianiaceae</taxon>
        <taxon>Futiania</taxon>
    </lineage>
</organism>
<comment type="caution">
    <text evidence="8">The sequence shown here is derived from an EMBL/GenBank/DDBJ whole genome shotgun (WGS) entry which is preliminary data.</text>
</comment>
<sequence>MTSPSGRSPADASPGGLPVLRSLLFVPGSRPDRFGKALAAGADAIIVDLEDAVAPAAKDEARDAVLAFLRTPRAPDGPKVLVRVNGVRSRTGIADLLALTAPDVAALWDGLMLPKIDAAGDVRLAGDLLAEAGAPGFLVALIETAEGLENVMEIGGASARLAALMFGGADLAADLRVPFGWAALVHARARVVHAAARHGLAAIEMPWIALDDDAGYLADVARSFELGFSARAAIHPKQIAPIHAALAPAPEEVAQARRIVEAYEAAGGAVCTLDGKLVERPVILGCQRILALAALAESRGAEAAPR</sequence>
<evidence type="ECO:0000313" key="8">
    <source>
        <dbReference type="EMBL" id="MCP1336733.1"/>
    </source>
</evidence>
<evidence type="ECO:0000256" key="1">
    <source>
        <dbReference type="ARBA" id="ARBA00001946"/>
    </source>
</evidence>
<reference evidence="8" key="1">
    <citation type="submission" date="2022-06" db="EMBL/GenBank/DDBJ databases">
        <title>Isolation and Genomics of Futiania mangrovii gen. nov., sp. nov., a Rare and Metabolically-versatile member in the Class Alphaproteobacteria.</title>
        <authorList>
            <person name="Liu L."/>
            <person name="Huang W.-C."/>
            <person name="Pan J."/>
            <person name="Li J."/>
            <person name="Huang Y."/>
            <person name="Du H."/>
            <person name="Liu Y."/>
            <person name="Li M."/>
        </authorList>
    </citation>
    <scope>NUCLEOTIDE SEQUENCE</scope>
    <source>
        <strain evidence="8">FT118</strain>
    </source>
</reference>
<feature type="binding site" evidence="6">
    <location>
        <position position="143"/>
    </location>
    <ligand>
        <name>Mg(2+)</name>
        <dbReference type="ChEBI" id="CHEBI:18420"/>
    </ligand>
</feature>
<keyword evidence="4 6" id="KW-0460">Magnesium</keyword>
<evidence type="ECO:0000256" key="3">
    <source>
        <dbReference type="ARBA" id="ARBA00022723"/>
    </source>
</evidence>
<gene>
    <name evidence="8" type="ORF">NJQ99_09970</name>
</gene>
<dbReference type="EMBL" id="JAMZFT010000002">
    <property type="protein sequence ID" value="MCP1336733.1"/>
    <property type="molecule type" value="Genomic_DNA"/>
</dbReference>
<feature type="binding site" evidence="5">
    <location>
        <position position="143"/>
    </location>
    <ligand>
        <name>substrate</name>
    </ligand>
</feature>
<comment type="similarity">
    <text evidence="2">Belongs to the HpcH/HpaI aldolase family.</text>
</comment>
<dbReference type="InterPro" id="IPR040442">
    <property type="entry name" value="Pyrv_kinase-like_dom_sf"/>
</dbReference>
<dbReference type="SUPFAM" id="SSF51621">
    <property type="entry name" value="Phosphoenolpyruvate/pyruvate domain"/>
    <property type="match status" value="1"/>
</dbReference>
<dbReference type="PANTHER" id="PTHR32308:SF0">
    <property type="entry name" value="HPCH_HPAI ALDOLASE_CITRATE LYASE DOMAIN-CONTAINING PROTEIN"/>
    <property type="match status" value="1"/>
</dbReference>
<dbReference type="InterPro" id="IPR015813">
    <property type="entry name" value="Pyrv/PenolPyrv_kinase-like_dom"/>
</dbReference>
<keyword evidence="9" id="KW-1185">Reference proteome</keyword>
<keyword evidence="3 6" id="KW-0479">Metal-binding</keyword>
<proteinExistence type="inferred from homology"/>
<dbReference type="Gene3D" id="3.20.20.60">
    <property type="entry name" value="Phosphoenolpyruvate-binding domains"/>
    <property type="match status" value="1"/>
</dbReference>
<evidence type="ECO:0000313" key="9">
    <source>
        <dbReference type="Proteomes" id="UP001055804"/>
    </source>
</evidence>
<dbReference type="PANTHER" id="PTHR32308">
    <property type="entry name" value="LYASE BETA SUBUNIT, PUTATIVE (AFU_ORTHOLOGUE AFUA_4G13030)-RELATED"/>
    <property type="match status" value="1"/>
</dbReference>
<dbReference type="GO" id="GO:0016829">
    <property type="term" value="F:lyase activity"/>
    <property type="evidence" value="ECO:0007669"/>
    <property type="project" value="UniProtKB-KW"/>
</dbReference>
<accession>A0A9J6PBU6</accession>
<dbReference type="InterPro" id="IPR005000">
    <property type="entry name" value="Aldolase/citrate-lyase_domain"/>
</dbReference>
<feature type="binding site" evidence="5">
    <location>
        <position position="83"/>
    </location>
    <ligand>
        <name>substrate</name>
    </ligand>
</feature>
<evidence type="ECO:0000256" key="6">
    <source>
        <dbReference type="PIRSR" id="PIRSR015582-2"/>
    </source>
</evidence>
<dbReference type="GO" id="GO:0006107">
    <property type="term" value="P:oxaloacetate metabolic process"/>
    <property type="evidence" value="ECO:0007669"/>
    <property type="project" value="TreeGrafter"/>
</dbReference>
<dbReference type="RefSeq" id="WP_269332680.1">
    <property type="nucleotide sequence ID" value="NZ_JAMZFT010000002.1"/>
</dbReference>
<evidence type="ECO:0000256" key="2">
    <source>
        <dbReference type="ARBA" id="ARBA00005568"/>
    </source>
</evidence>
<keyword evidence="8" id="KW-0456">Lyase</keyword>
<dbReference type="AlphaFoldDB" id="A0A9J6PBU6"/>
<evidence type="ECO:0000259" key="7">
    <source>
        <dbReference type="Pfam" id="PF03328"/>
    </source>
</evidence>